<dbReference type="Proteomes" id="UP000063699">
    <property type="component" value="Chromosome"/>
</dbReference>
<dbReference type="RefSeq" id="WP_054294651.1">
    <property type="nucleotide sequence ID" value="NZ_CP012752.1"/>
</dbReference>
<dbReference type="InterPro" id="IPR011009">
    <property type="entry name" value="Kinase-like_dom_sf"/>
</dbReference>
<feature type="domain" description="Aminoglycoside phosphotransferase" evidence="1">
    <location>
        <begin position="30"/>
        <end position="271"/>
    </location>
</feature>
<keyword evidence="3" id="KW-1185">Reference proteome</keyword>
<evidence type="ECO:0000259" key="1">
    <source>
        <dbReference type="Pfam" id="PF01636"/>
    </source>
</evidence>
<name>A0A0N7F4Y9_9PSEU</name>
<reference evidence="2 3" key="1">
    <citation type="submission" date="2015-07" db="EMBL/GenBank/DDBJ databases">
        <title>Genome sequencing of Kibdelosporangium phytohabitans.</title>
        <authorList>
            <person name="Qin S."/>
            <person name="Xing K."/>
        </authorList>
    </citation>
    <scope>NUCLEOTIDE SEQUENCE [LARGE SCALE GENOMIC DNA]</scope>
    <source>
        <strain evidence="2 3">KLBMP1111</strain>
    </source>
</reference>
<organism evidence="2 3">
    <name type="scientific">Kibdelosporangium phytohabitans</name>
    <dbReference type="NCBI Taxonomy" id="860235"/>
    <lineage>
        <taxon>Bacteria</taxon>
        <taxon>Bacillati</taxon>
        <taxon>Actinomycetota</taxon>
        <taxon>Actinomycetes</taxon>
        <taxon>Pseudonocardiales</taxon>
        <taxon>Pseudonocardiaceae</taxon>
        <taxon>Kibdelosporangium</taxon>
    </lineage>
</organism>
<accession>A0A0N7F4Y9</accession>
<proteinExistence type="predicted"/>
<dbReference type="PANTHER" id="PTHR21310">
    <property type="entry name" value="AMINOGLYCOSIDE PHOSPHOTRANSFERASE-RELATED-RELATED"/>
    <property type="match status" value="1"/>
</dbReference>
<dbReference type="EMBL" id="CP012752">
    <property type="protein sequence ID" value="ALG12759.1"/>
    <property type="molecule type" value="Genomic_DNA"/>
</dbReference>
<dbReference type="InterPro" id="IPR002575">
    <property type="entry name" value="Aminoglycoside_PTrfase"/>
</dbReference>
<dbReference type="STRING" id="860235.AOZ06_43170"/>
<dbReference type="InterPro" id="IPR051678">
    <property type="entry name" value="AGP_Transferase"/>
</dbReference>
<dbReference type="KEGG" id="kphy:AOZ06_43170"/>
<dbReference type="AlphaFoldDB" id="A0A0N7F4Y9"/>
<dbReference type="Pfam" id="PF01636">
    <property type="entry name" value="APH"/>
    <property type="match status" value="1"/>
</dbReference>
<protein>
    <recommendedName>
        <fullName evidence="1">Aminoglycoside phosphotransferase domain-containing protein</fullName>
    </recommendedName>
</protein>
<evidence type="ECO:0000313" key="3">
    <source>
        <dbReference type="Proteomes" id="UP000063699"/>
    </source>
</evidence>
<dbReference type="Gene3D" id="3.90.1200.10">
    <property type="match status" value="1"/>
</dbReference>
<dbReference type="SUPFAM" id="SSF56112">
    <property type="entry name" value="Protein kinase-like (PK-like)"/>
    <property type="match status" value="1"/>
</dbReference>
<sequence length="311" mass="33404">MTDGDRVHLDERTSSWLTDVLGRQRIVAARSLSGGFRNHNVRLVTDIGEEYVLRRFLHDNTCAVETALAERLTGVVPVAEVLADDPDGALTGRPAMLSRFVPGVLLTEALPASAETHQLGHAVGAILAAIGTVTFAQPGFFTSVLVPDGTDTTTQLPAFVERCLAEGNADQAFSAGELDALRQHAADQAALLTPLRGARQLVHSDFNPKNLLVARRDGTWVVTAVLDWEFAFAGAPLVDVGNMLRFQDEIPPDFADGFIAGFAAAGGDLPEDWRPVSQALDLFALADFLTRPPGNPFFGKAVAVIRRQLQT</sequence>
<gene>
    <name evidence="2" type="ORF">AOZ06_43170</name>
</gene>
<evidence type="ECO:0000313" key="2">
    <source>
        <dbReference type="EMBL" id="ALG12759.1"/>
    </source>
</evidence>